<comment type="caution">
    <text evidence="1">The sequence shown here is derived from an EMBL/GenBank/DDBJ whole genome shotgun (WGS) entry which is preliminary data.</text>
</comment>
<protein>
    <submittedName>
        <fullName evidence="1">Uncharacterized protein</fullName>
    </submittedName>
</protein>
<gene>
    <name evidence="1" type="ORF">M9H77_12827</name>
</gene>
<dbReference type="EMBL" id="CM044703">
    <property type="protein sequence ID" value="KAI5672463.1"/>
    <property type="molecule type" value="Genomic_DNA"/>
</dbReference>
<dbReference type="Proteomes" id="UP001060085">
    <property type="component" value="Linkage Group LG03"/>
</dbReference>
<sequence length="127" mass="14799">MKSYRREYDEYHEGYDHGAHTHEGYNLSAYEHRDHFTFPNSLGTYLERRYFIEFNSISFAILKVVDYDSNIANCVSCVLGLEDGRSMEKDLGLILEHLSITLSLNPYSLCYEVSLEESKSLLDSYTF</sequence>
<reference evidence="2" key="1">
    <citation type="journal article" date="2023" name="Nat. Plants">
        <title>Single-cell RNA sequencing provides a high-resolution roadmap for understanding the multicellular compartmentation of specialized metabolism.</title>
        <authorList>
            <person name="Sun S."/>
            <person name="Shen X."/>
            <person name="Li Y."/>
            <person name="Li Y."/>
            <person name="Wang S."/>
            <person name="Li R."/>
            <person name="Zhang H."/>
            <person name="Shen G."/>
            <person name="Guo B."/>
            <person name="Wei J."/>
            <person name="Xu J."/>
            <person name="St-Pierre B."/>
            <person name="Chen S."/>
            <person name="Sun C."/>
        </authorList>
    </citation>
    <scope>NUCLEOTIDE SEQUENCE [LARGE SCALE GENOMIC DNA]</scope>
</reference>
<evidence type="ECO:0000313" key="2">
    <source>
        <dbReference type="Proteomes" id="UP001060085"/>
    </source>
</evidence>
<accession>A0ACC0BIN7</accession>
<name>A0ACC0BIN7_CATRO</name>
<organism evidence="1 2">
    <name type="scientific">Catharanthus roseus</name>
    <name type="common">Madagascar periwinkle</name>
    <name type="synonym">Vinca rosea</name>
    <dbReference type="NCBI Taxonomy" id="4058"/>
    <lineage>
        <taxon>Eukaryota</taxon>
        <taxon>Viridiplantae</taxon>
        <taxon>Streptophyta</taxon>
        <taxon>Embryophyta</taxon>
        <taxon>Tracheophyta</taxon>
        <taxon>Spermatophyta</taxon>
        <taxon>Magnoliopsida</taxon>
        <taxon>eudicotyledons</taxon>
        <taxon>Gunneridae</taxon>
        <taxon>Pentapetalae</taxon>
        <taxon>asterids</taxon>
        <taxon>lamiids</taxon>
        <taxon>Gentianales</taxon>
        <taxon>Apocynaceae</taxon>
        <taxon>Rauvolfioideae</taxon>
        <taxon>Vinceae</taxon>
        <taxon>Catharanthinae</taxon>
        <taxon>Catharanthus</taxon>
    </lineage>
</organism>
<proteinExistence type="predicted"/>
<keyword evidence="2" id="KW-1185">Reference proteome</keyword>
<evidence type="ECO:0000313" key="1">
    <source>
        <dbReference type="EMBL" id="KAI5672463.1"/>
    </source>
</evidence>